<evidence type="ECO:0000313" key="2">
    <source>
        <dbReference type="Proteomes" id="UP001159363"/>
    </source>
</evidence>
<organism evidence="1 2">
    <name type="scientific">Dryococelus australis</name>
    <dbReference type="NCBI Taxonomy" id="614101"/>
    <lineage>
        <taxon>Eukaryota</taxon>
        <taxon>Metazoa</taxon>
        <taxon>Ecdysozoa</taxon>
        <taxon>Arthropoda</taxon>
        <taxon>Hexapoda</taxon>
        <taxon>Insecta</taxon>
        <taxon>Pterygota</taxon>
        <taxon>Neoptera</taxon>
        <taxon>Polyneoptera</taxon>
        <taxon>Phasmatodea</taxon>
        <taxon>Verophasmatodea</taxon>
        <taxon>Anareolatae</taxon>
        <taxon>Phasmatidae</taxon>
        <taxon>Eurycanthinae</taxon>
        <taxon>Dryococelus</taxon>
    </lineage>
</organism>
<dbReference type="EMBL" id="JARBHB010000002">
    <property type="protein sequence ID" value="KAJ8892435.1"/>
    <property type="molecule type" value="Genomic_DNA"/>
</dbReference>
<accession>A0ABQ9I855</accession>
<reference evidence="1 2" key="1">
    <citation type="submission" date="2023-02" db="EMBL/GenBank/DDBJ databases">
        <title>LHISI_Scaffold_Assembly.</title>
        <authorList>
            <person name="Stuart O.P."/>
            <person name="Cleave R."/>
            <person name="Magrath M.J.L."/>
            <person name="Mikheyev A.S."/>
        </authorList>
    </citation>
    <scope>NUCLEOTIDE SEQUENCE [LARGE SCALE GENOMIC DNA]</scope>
    <source>
        <strain evidence="1">Daus_M_001</strain>
        <tissue evidence="1">Leg muscle</tissue>
    </source>
</reference>
<name>A0ABQ9I855_9NEOP</name>
<evidence type="ECO:0000313" key="1">
    <source>
        <dbReference type="EMBL" id="KAJ8892435.1"/>
    </source>
</evidence>
<dbReference type="Proteomes" id="UP001159363">
    <property type="component" value="Chromosome 2"/>
</dbReference>
<keyword evidence="2" id="KW-1185">Reference proteome</keyword>
<sequence length="279" mass="31068">MWLVDGAESSIEHADALRCILARPQDVKTWVDFGALVGWEGGRKMHKHLPASLNVSCQKLMCTVCEEGVKVLVRQDRVKPCEVESLLLNNCSYLILKLSSWDEPALRCHCVLWFQEFCEILTYSVRLTECFSQTTSPQEPELSWDTRIRGCGGAASRVLASHPDKLASIPSRIALEFLHMGIMLDDAAGMWVFSGSSSFPNPRIPVLILTNLTSPSSALKTRILRSLPNISTPLHRMETMQGTGEDNFLNQFCLAARRRLTRTGTGAEEVLPASPPRQD</sequence>
<proteinExistence type="predicted"/>
<protein>
    <submittedName>
        <fullName evidence="1">Uncharacterized protein</fullName>
    </submittedName>
</protein>
<comment type="caution">
    <text evidence="1">The sequence shown here is derived from an EMBL/GenBank/DDBJ whole genome shotgun (WGS) entry which is preliminary data.</text>
</comment>
<gene>
    <name evidence="1" type="ORF">PR048_005015</name>
</gene>